<dbReference type="eggNOG" id="COG0207">
    <property type="taxonomic scope" value="Bacteria"/>
</dbReference>
<dbReference type="STRING" id="96561.Dole_1745"/>
<feature type="domain" description="Thymidylate synthase/dCMP hydroxymethylase" evidence="2">
    <location>
        <begin position="113"/>
        <end position="250"/>
    </location>
</feature>
<evidence type="ECO:0000313" key="3">
    <source>
        <dbReference type="EMBL" id="ABW67549.1"/>
    </source>
</evidence>
<dbReference type="Pfam" id="PF00303">
    <property type="entry name" value="Thymidylat_synt"/>
    <property type="match status" value="1"/>
</dbReference>
<evidence type="ECO:0000259" key="2">
    <source>
        <dbReference type="Pfam" id="PF00303"/>
    </source>
</evidence>
<sequence length="263" mass="30248">MHMHRVEARDLPDLWFQAVYDILDHGRRFTIDRGSFAGQTRLEYDYFTGYVKFPGTPPILPDIPASCGIPNPVEEAYVYGGDGYDRAYIEYLMTPRKEPGESYTYGERLTRAPLYGDKLAWWHENASEIVDRREPDGKIVFEEDGRLYINQIEWVIDTYKRFGARNNQMVLQVAEPSDLALLDPPCLRSIDTRIQDDQLIFFVYFRSWDLWGGLPANLAGIQNLKEYMAGEIGVADGPMIVESKGLHLYGYAEDLAKLRCLKT</sequence>
<dbReference type="SUPFAM" id="SSF55831">
    <property type="entry name" value="Thymidylate synthase/dCMP hydroxymethylase"/>
    <property type="match status" value="1"/>
</dbReference>
<dbReference type="InterPro" id="IPR036926">
    <property type="entry name" value="Thymidate_synth/dCMP_Mease_sf"/>
</dbReference>
<evidence type="ECO:0000313" key="4">
    <source>
        <dbReference type="Proteomes" id="UP000008561"/>
    </source>
</evidence>
<reference evidence="3 4" key="1">
    <citation type="submission" date="2007-10" db="EMBL/GenBank/DDBJ databases">
        <title>Complete sequence of Desulfococcus oleovorans Hxd3.</title>
        <authorList>
            <consortium name="US DOE Joint Genome Institute"/>
            <person name="Copeland A."/>
            <person name="Lucas S."/>
            <person name="Lapidus A."/>
            <person name="Barry K."/>
            <person name="Glavina del Rio T."/>
            <person name="Dalin E."/>
            <person name="Tice H."/>
            <person name="Pitluck S."/>
            <person name="Kiss H."/>
            <person name="Brettin T."/>
            <person name="Bruce D."/>
            <person name="Detter J.C."/>
            <person name="Han C."/>
            <person name="Schmutz J."/>
            <person name="Larimer F."/>
            <person name="Land M."/>
            <person name="Hauser L."/>
            <person name="Kyrpides N."/>
            <person name="Kim E."/>
            <person name="Wawrik B."/>
            <person name="Richardson P."/>
        </authorList>
    </citation>
    <scope>NUCLEOTIDE SEQUENCE [LARGE SCALE GENOMIC DNA]</scope>
    <source>
        <strain evidence="4">DSM 6200 / JCM 39069 / Hxd3</strain>
    </source>
</reference>
<dbReference type="KEGG" id="dol:Dole_1745"/>
<dbReference type="AlphaFoldDB" id="A9A0S4"/>
<dbReference type="OrthoDB" id="5414536at2"/>
<dbReference type="HOGENOM" id="CLU_1118768_0_0_7"/>
<dbReference type="RefSeq" id="WP_012175165.1">
    <property type="nucleotide sequence ID" value="NC_009943.1"/>
</dbReference>
<dbReference type="InterPro" id="IPR023451">
    <property type="entry name" value="Thymidate_synth/dCMP_Mease_dom"/>
</dbReference>
<keyword evidence="1" id="KW-0808">Transferase</keyword>
<dbReference type="GO" id="GO:0016740">
    <property type="term" value="F:transferase activity"/>
    <property type="evidence" value="ECO:0007669"/>
    <property type="project" value="UniProtKB-KW"/>
</dbReference>
<dbReference type="Gene3D" id="3.30.572.10">
    <property type="entry name" value="Thymidylate synthase/dCMP hydroxymethylase domain"/>
    <property type="match status" value="1"/>
</dbReference>
<proteinExistence type="predicted"/>
<dbReference type="EMBL" id="CP000859">
    <property type="protein sequence ID" value="ABW67549.1"/>
    <property type="molecule type" value="Genomic_DNA"/>
</dbReference>
<name>A9A0S4_DESOH</name>
<dbReference type="Proteomes" id="UP000008561">
    <property type="component" value="Chromosome"/>
</dbReference>
<gene>
    <name evidence="3" type="ordered locus">Dole_1745</name>
</gene>
<accession>A9A0S4</accession>
<keyword evidence="4" id="KW-1185">Reference proteome</keyword>
<organism evidence="3 4">
    <name type="scientific">Desulfosudis oleivorans (strain DSM 6200 / JCM 39069 / Hxd3)</name>
    <name type="common">Desulfococcus oleovorans</name>
    <dbReference type="NCBI Taxonomy" id="96561"/>
    <lineage>
        <taxon>Bacteria</taxon>
        <taxon>Pseudomonadati</taxon>
        <taxon>Thermodesulfobacteriota</taxon>
        <taxon>Desulfobacteria</taxon>
        <taxon>Desulfobacterales</taxon>
        <taxon>Desulfosudaceae</taxon>
        <taxon>Desulfosudis</taxon>
    </lineage>
</organism>
<protein>
    <submittedName>
        <fullName evidence="3">Thymidylate synthase-like protein</fullName>
    </submittedName>
</protein>
<evidence type="ECO:0000256" key="1">
    <source>
        <dbReference type="ARBA" id="ARBA00022679"/>
    </source>
</evidence>